<dbReference type="Gene3D" id="2.30.30.140">
    <property type="match status" value="1"/>
</dbReference>
<proteinExistence type="predicted"/>
<protein>
    <recommendedName>
        <fullName evidence="1">PWWP domain-containing protein</fullName>
    </recommendedName>
</protein>
<evidence type="ECO:0000313" key="3">
    <source>
        <dbReference type="Proteomes" id="UP000001307"/>
    </source>
</evidence>
<dbReference type="Pfam" id="PF00855">
    <property type="entry name" value="PWWP"/>
    <property type="match status" value="1"/>
</dbReference>
<dbReference type="InParanoid" id="E4XG10"/>
<dbReference type="AlphaFoldDB" id="E4XG10"/>
<reference evidence="2" key="1">
    <citation type="journal article" date="2010" name="Science">
        <title>Plasticity of animal genome architecture unmasked by rapid evolution of a pelagic tunicate.</title>
        <authorList>
            <person name="Denoeud F."/>
            <person name="Henriet S."/>
            <person name="Mungpakdee S."/>
            <person name="Aury J.M."/>
            <person name="Da Silva C."/>
            <person name="Brinkmann H."/>
            <person name="Mikhaleva J."/>
            <person name="Olsen L.C."/>
            <person name="Jubin C."/>
            <person name="Canestro C."/>
            <person name="Bouquet J.M."/>
            <person name="Danks G."/>
            <person name="Poulain J."/>
            <person name="Campsteijn C."/>
            <person name="Adamski M."/>
            <person name="Cross I."/>
            <person name="Yadetie F."/>
            <person name="Muffato M."/>
            <person name="Louis A."/>
            <person name="Butcher S."/>
            <person name="Tsagkogeorga G."/>
            <person name="Konrad A."/>
            <person name="Singh S."/>
            <person name="Jensen M.F."/>
            <person name="Cong E.H."/>
            <person name="Eikeseth-Otteraa H."/>
            <person name="Noel B."/>
            <person name="Anthouard V."/>
            <person name="Porcel B.M."/>
            <person name="Kachouri-Lafond R."/>
            <person name="Nishino A."/>
            <person name="Ugolini M."/>
            <person name="Chourrout P."/>
            <person name="Nishida H."/>
            <person name="Aasland R."/>
            <person name="Huzurbazar S."/>
            <person name="Westhof E."/>
            <person name="Delsuc F."/>
            <person name="Lehrach H."/>
            <person name="Reinhardt R."/>
            <person name="Weissenbach J."/>
            <person name="Roy S.W."/>
            <person name="Artiguenave F."/>
            <person name="Postlethwait J.H."/>
            <person name="Manak J.R."/>
            <person name="Thompson E.M."/>
            <person name="Jaillon O."/>
            <person name="Du Pasquier L."/>
            <person name="Boudinot P."/>
            <person name="Liberles D.A."/>
            <person name="Volff J.N."/>
            <person name="Philippe H."/>
            <person name="Lenhard B."/>
            <person name="Roest Crollius H."/>
            <person name="Wincker P."/>
            <person name="Chourrout D."/>
        </authorList>
    </citation>
    <scope>NUCLEOTIDE SEQUENCE [LARGE SCALE GENOMIC DNA]</scope>
</reference>
<gene>
    <name evidence="2" type="ORF">GSOID_T00010418001</name>
</gene>
<dbReference type="Proteomes" id="UP000001307">
    <property type="component" value="Unassembled WGS sequence"/>
</dbReference>
<evidence type="ECO:0000313" key="2">
    <source>
        <dbReference type="EMBL" id="CBY24550.1"/>
    </source>
</evidence>
<organism evidence="2">
    <name type="scientific">Oikopleura dioica</name>
    <name type="common">Tunicate</name>
    <dbReference type="NCBI Taxonomy" id="34765"/>
    <lineage>
        <taxon>Eukaryota</taxon>
        <taxon>Metazoa</taxon>
        <taxon>Chordata</taxon>
        <taxon>Tunicata</taxon>
        <taxon>Appendicularia</taxon>
        <taxon>Copelata</taxon>
        <taxon>Oikopleuridae</taxon>
        <taxon>Oikopleura</taxon>
    </lineage>
</organism>
<accession>E4XG10</accession>
<evidence type="ECO:0000259" key="1">
    <source>
        <dbReference type="Pfam" id="PF00855"/>
    </source>
</evidence>
<feature type="domain" description="PWWP" evidence="1">
    <location>
        <begin position="17"/>
        <end position="80"/>
    </location>
</feature>
<dbReference type="OrthoDB" id="21615at2759"/>
<dbReference type="EMBL" id="FN653046">
    <property type="protein sequence ID" value="CBY24550.1"/>
    <property type="molecule type" value="Genomic_DNA"/>
</dbReference>
<sequence>MAIWSSQKCVAFHTGLPASIVSALETVTSVSRATIQTPPWPIFFFGTHQISWIPESNLRVFEENRETLGKNKHIKEAMRESLANTAVKFQFGNGSGEIVPKMWDLGEAARRWFRFESDEQQILPSGMLTEEINRR</sequence>
<dbReference type="SUPFAM" id="SSF63748">
    <property type="entry name" value="Tudor/PWWP/MBT"/>
    <property type="match status" value="1"/>
</dbReference>
<dbReference type="InterPro" id="IPR000313">
    <property type="entry name" value="PWWP_dom"/>
</dbReference>
<name>E4XG10_OIKDI</name>
<keyword evidence="3" id="KW-1185">Reference proteome</keyword>